<dbReference type="EMBL" id="JAKZGP010000056">
    <property type="protein sequence ID" value="MCH7411059.1"/>
    <property type="molecule type" value="Genomic_DNA"/>
</dbReference>
<reference evidence="2" key="1">
    <citation type="submission" date="2022-03" db="EMBL/GenBank/DDBJ databases">
        <title>De novo assembled genomes of Belliella spp. (Cyclobacteriaceae) strains.</title>
        <authorList>
            <person name="Szabo A."/>
            <person name="Korponai K."/>
            <person name="Felfoldi T."/>
        </authorList>
    </citation>
    <scope>NUCLEOTIDE SEQUENCE</scope>
    <source>
        <strain evidence="2">DSM 111904</strain>
    </source>
</reference>
<organism evidence="2 3">
    <name type="scientific">Belliella filtrata</name>
    <dbReference type="NCBI Taxonomy" id="2923435"/>
    <lineage>
        <taxon>Bacteria</taxon>
        <taxon>Pseudomonadati</taxon>
        <taxon>Bacteroidota</taxon>
        <taxon>Cytophagia</taxon>
        <taxon>Cytophagales</taxon>
        <taxon>Cyclobacteriaceae</taxon>
        <taxon>Belliella</taxon>
    </lineage>
</organism>
<keyword evidence="3" id="KW-1185">Reference proteome</keyword>
<accession>A0ABS9V3R6</accession>
<dbReference type="PRINTS" id="PR00081">
    <property type="entry name" value="GDHRDH"/>
</dbReference>
<name>A0ABS9V3R6_9BACT</name>
<dbReference type="PRINTS" id="PR00080">
    <property type="entry name" value="SDRFAMILY"/>
</dbReference>
<evidence type="ECO:0000256" key="1">
    <source>
        <dbReference type="ARBA" id="ARBA00023002"/>
    </source>
</evidence>
<dbReference type="RefSeq" id="WP_241349412.1">
    <property type="nucleotide sequence ID" value="NZ_JAKZGP010000056.1"/>
</dbReference>
<comment type="caution">
    <text evidence="2">The sequence shown here is derived from an EMBL/GenBank/DDBJ whole genome shotgun (WGS) entry which is preliminary data.</text>
</comment>
<dbReference type="InterPro" id="IPR020904">
    <property type="entry name" value="Sc_DH/Rdtase_CS"/>
</dbReference>
<sequence length="271" mass="29550">MTIDLNNKVIIITGGAGKQGSIGETLVRKVAKLGATPVIIDRNPRGHQIESSLIESGQKCLFIPTELTSPDSCEAAIRIIKKKYGRIDVLINNVGVNDGVGLDGSYEDFLNSLHLNLINYFLFAKHSVDFLQLSKGNILNISSKVALTGQGGTSGYAASKGAILALTREWAVDLAKHGVRVNSLVISESWTPAYEEWLMKLPDPKIEKEKIDSLIPLGRRMTTSDEIANTAIFLISDYSSHTTGQQVVVDGGYIHLDRRISHTNAYKESVT</sequence>
<evidence type="ECO:0000313" key="3">
    <source>
        <dbReference type="Proteomes" id="UP001165489"/>
    </source>
</evidence>
<dbReference type="Pfam" id="PF13561">
    <property type="entry name" value="adh_short_C2"/>
    <property type="match status" value="1"/>
</dbReference>
<dbReference type="NCBIfam" id="NF006384">
    <property type="entry name" value="PRK08628.1"/>
    <property type="match status" value="1"/>
</dbReference>
<dbReference type="CDD" id="cd05233">
    <property type="entry name" value="SDR_c"/>
    <property type="match status" value="1"/>
</dbReference>
<evidence type="ECO:0000313" key="2">
    <source>
        <dbReference type="EMBL" id="MCH7411059.1"/>
    </source>
</evidence>
<dbReference type="Proteomes" id="UP001165489">
    <property type="component" value="Unassembled WGS sequence"/>
</dbReference>
<dbReference type="InterPro" id="IPR002347">
    <property type="entry name" value="SDR_fam"/>
</dbReference>
<dbReference type="Gene3D" id="3.40.50.720">
    <property type="entry name" value="NAD(P)-binding Rossmann-like Domain"/>
    <property type="match status" value="1"/>
</dbReference>
<proteinExistence type="predicted"/>
<dbReference type="PANTHER" id="PTHR43658">
    <property type="entry name" value="SHORT-CHAIN DEHYDROGENASE/REDUCTASE"/>
    <property type="match status" value="1"/>
</dbReference>
<protein>
    <submittedName>
        <fullName evidence="2">SDR family oxidoreductase</fullName>
    </submittedName>
</protein>
<dbReference type="SUPFAM" id="SSF51735">
    <property type="entry name" value="NAD(P)-binding Rossmann-fold domains"/>
    <property type="match status" value="1"/>
</dbReference>
<dbReference type="PROSITE" id="PS00061">
    <property type="entry name" value="ADH_SHORT"/>
    <property type="match status" value="1"/>
</dbReference>
<keyword evidence="1" id="KW-0560">Oxidoreductase</keyword>
<dbReference type="InterPro" id="IPR036291">
    <property type="entry name" value="NAD(P)-bd_dom_sf"/>
</dbReference>
<gene>
    <name evidence="2" type="ORF">MM239_16760</name>
</gene>
<dbReference type="PANTHER" id="PTHR43658:SF8">
    <property type="entry name" value="17-BETA-HYDROXYSTEROID DEHYDROGENASE 14-RELATED"/>
    <property type="match status" value="1"/>
</dbReference>